<evidence type="ECO:0000259" key="4">
    <source>
        <dbReference type="PROSITE" id="PS50885"/>
    </source>
</evidence>
<dbReference type="InterPro" id="IPR003660">
    <property type="entry name" value="HAMP_dom"/>
</dbReference>
<dbReference type="SMART" id="SM00091">
    <property type="entry name" value="PAS"/>
    <property type="match status" value="2"/>
</dbReference>
<sequence>MIPFSHLSLKSKLFVPIVVFTGIVFVFSQGYSLLQSYLTQKDNLLNRADVLATGVAHSLQTVILAGDKKTAERILVAFSADEDVVRVKLYMTNGQLFAMYEKQGAIAPVPTEKQREEIRHNRYAISDEHIFLLVPIKSDSDVIAHLRITLSKQSLNAIYVDAMSNSINYLLLLAVSAFVLYLMVEMYIIKPVYRLSSGIWSYIENKRETLNIKHAADDEIGGLIQAFNTMLERLKERDKQVTNTLTKLEQEKAFANEVVETVKHALVVLNSNGEVVHFNAATCAIFRRTPGYLKGTLLVEVLGVSGQLIIAEAMTKDSEIIDRQLWVKDVFGNHQLLSITATRLSKEGQVLFAIQDVTEVEAAQRRQRLAAGVFENSQDGLIVTNPFDTITMVNPAVSRLLGHSQQALLGKRPDEIFDWQQFNSLMPTIKQSVNEHGQWQGEVWESHKLGHKKVPLFVKVSRIASSENQDEYDFVYLLSDLSSDKEMERLDYLAHHDSLTGLANRTELYRVLEAMLRSERRSCCGLALFYIDLDGFKSVNDTYGHDAGDEVLKQVAKRLVSMTDDNDVVARLSGDEFVVVTNCINPKSIDSIACMIIESLEKPIDYKGEVLKVGASVGVQYTEYQDVDTDKLLKAADTAMYHAKTSGKGQYVIHLEKNETKVT</sequence>
<dbReference type="CDD" id="cd06225">
    <property type="entry name" value="HAMP"/>
    <property type="match status" value="1"/>
</dbReference>
<dbReference type="PROSITE" id="PS50885">
    <property type="entry name" value="HAMP"/>
    <property type="match status" value="1"/>
</dbReference>
<gene>
    <name evidence="6" type="ORF">F0237_15690</name>
</gene>
<dbReference type="RefSeq" id="WP_171323466.1">
    <property type="nucleotide sequence ID" value="NZ_VTXO01000006.1"/>
</dbReference>
<evidence type="ECO:0000313" key="6">
    <source>
        <dbReference type="EMBL" id="NOI82108.1"/>
    </source>
</evidence>
<dbReference type="SUPFAM" id="SSF55073">
    <property type="entry name" value="Nucleotide cyclase"/>
    <property type="match status" value="1"/>
</dbReference>
<feature type="domain" description="HAMP" evidence="4">
    <location>
        <begin position="212"/>
        <end position="239"/>
    </location>
</feature>
<proteinExistence type="predicted"/>
<comment type="caution">
    <text evidence="6">The sequence shown here is derived from an EMBL/GenBank/DDBJ whole genome shotgun (WGS) entry which is preliminary data.</text>
</comment>
<dbReference type="InterPro" id="IPR052155">
    <property type="entry name" value="Biofilm_reg_signaling"/>
</dbReference>
<dbReference type="InterPro" id="IPR043128">
    <property type="entry name" value="Rev_trsase/Diguanyl_cyclase"/>
</dbReference>
<dbReference type="Gene3D" id="6.10.340.10">
    <property type="match status" value="1"/>
</dbReference>
<dbReference type="GO" id="GO:0016020">
    <property type="term" value="C:membrane"/>
    <property type="evidence" value="ECO:0007669"/>
    <property type="project" value="InterPro"/>
</dbReference>
<keyword evidence="2" id="KW-0472">Membrane</keyword>
<dbReference type="InterPro" id="IPR000014">
    <property type="entry name" value="PAS"/>
</dbReference>
<dbReference type="NCBIfam" id="TIGR00229">
    <property type="entry name" value="sensory_box"/>
    <property type="match status" value="1"/>
</dbReference>
<dbReference type="InterPro" id="IPR035965">
    <property type="entry name" value="PAS-like_dom_sf"/>
</dbReference>
<dbReference type="EMBL" id="VTXO01000006">
    <property type="protein sequence ID" value="NOI82108.1"/>
    <property type="molecule type" value="Genomic_DNA"/>
</dbReference>
<evidence type="ECO:0000259" key="3">
    <source>
        <dbReference type="PROSITE" id="PS50112"/>
    </source>
</evidence>
<accession>A0AAE5GSS3</accession>
<dbReference type="GO" id="GO:0007165">
    <property type="term" value="P:signal transduction"/>
    <property type="evidence" value="ECO:0007669"/>
    <property type="project" value="InterPro"/>
</dbReference>
<dbReference type="PANTHER" id="PTHR44757">
    <property type="entry name" value="DIGUANYLATE CYCLASE DGCP"/>
    <property type="match status" value="1"/>
</dbReference>
<protein>
    <submittedName>
        <fullName evidence="6">Diguanylate cyclase</fullName>
    </submittedName>
</protein>
<feature type="domain" description="PAS" evidence="3">
    <location>
        <begin position="366"/>
        <end position="436"/>
    </location>
</feature>
<feature type="transmembrane region" description="Helical" evidence="2">
    <location>
        <begin position="169"/>
        <end position="189"/>
    </location>
</feature>
<feature type="transmembrane region" description="Helical" evidence="2">
    <location>
        <begin position="13"/>
        <end position="34"/>
    </location>
</feature>
<feature type="domain" description="GGDEF" evidence="5">
    <location>
        <begin position="524"/>
        <end position="656"/>
    </location>
</feature>
<dbReference type="PROSITE" id="PS50112">
    <property type="entry name" value="PAS"/>
    <property type="match status" value="1"/>
</dbReference>
<feature type="coiled-coil region" evidence="1">
    <location>
        <begin position="231"/>
        <end position="265"/>
    </location>
</feature>
<dbReference type="PANTHER" id="PTHR44757:SF2">
    <property type="entry name" value="BIOFILM ARCHITECTURE MAINTENANCE PROTEIN MBAA"/>
    <property type="match status" value="1"/>
</dbReference>
<dbReference type="SMART" id="SM00267">
    <property type="entry name" value="GGDEF"/>
    <property type="match status" value="1"/>
</dbReference>
<dbReference type="InterPro" id="IPR000160">
    <property type="entry name" value="GGDEF_dom"/>
</dbReference>
<evidence type="ECO:0000259" key="5">
    <source>
        <dbReference type="PROSITE" id="PS50887"/>
    </source>
</evidence>
<organism evidence="6 7">
    <name type="scientific">Vibrio tubiashii</name>
    <dbReference type="NCBI Taxonomy" id="29498"/>
    <lineage>
        <taxon>Bacteria</taxon>
        <taxon>Pseudomonadati</taxon>
        <taxon>Pseudomonadota</taxon>
        <taxon>Gammaproteobacteria</taxon>
        <taxon>Vibrionales</taxon>
        <taxon>Vibrionaceae</taxon>
        <taxon>Vibrio</taxon>
        <taxon>Vibrio oreintalis group</taxon>
    </lineage>
</organism>
<keyword evidence="2" id="KW-1133">Transmembrane helix</keyword>
<keyword evidence="2" id="KW-0812">Transmembrane</keyword>
<dbReference type="PROSITE" id="PS50887">
    <property type="entry name" value="GGDEF"/>
    <property type="match status" value="1"/>
</dbReference>
<dbReference type="InterPro" id="IPR029787">
    <property type="entry name" value="Nucleotide_cyclase"/>
</dbReference>
<dbReference type="Proteomes" id="UP000572722">
    <property type="component" value="Unassembled WGS sequence"/>
</dbReference>
<dbReference type="Pfam" id="PF00990">
    <property type="entry name" value="GGDEF"/>
    <property type="match status" value="1"/>
</dbReference>
<reference evidence="6 7" key="1">
    <citation type="submission" date="2019-08" db="EMBL/GenBank/DDBJ databases">
        <title>Draft genome sequencing and comparative genomics of hatchery-associated Vibrios.</title>
        <authorList>
            <person name="Kehlet-Delgado H."/>
            <person name="Mueller R.S."/>
        </authorList>
    </citation>
    <scope>NUCLEOTIDE SEQUENCE [LARGE SCALE GENOMIC DNA]</scope>
    <source>
        <strain evidence="6 7">01-65-5-1</strain>
    </source>
</reference>
<dbReference type="SUPFAM" id="SSF55785">
    <property type="entry name" value="PYP-like sensor domain (PAS domain)"/>
    <property type="match status" value="2"/>
</dbReference>
<evidence type="ECO:0000256" key="2">
    <source>
        <dbReference type="SAM" id="Phobius"/>
    </source>
</evidence>
<dbReference type="CDD" id="cd01949">
    <property type="entry name" value="GGDEF"/>
    <property type="match status" value="1"/>
</dbReference>
<dbReference type="Pfam" id="PF13188">
    <property type="entry name" value="PAS_8"/>
    <property type="match status" value="1"/>
</dbReference>
<dbReference type="Gene3D" id="3.30.450.20">
    <property type="entry name" value="PAS domain"/>
    <property type="match status" value="2"/>
</dbReference>
<evidence type="ECO:0000313" key="7">
    <source>
        <dbReference type="Proteomes" id="UP000572722"/>
    </source>
</evidence>
<evidence type="ECO:0000256" key="1">
    <source>
        <dbReference type="SAM" id="Coils"/>
    </source>
</evidence>
<dbReference type="Gene3D" id="3.30.70.270">
    <property type="match status" value="1"/>
</dbReference>
<keyword evidence="1" id="KW-0175">Coiled coil</keyword>
<dbReference type="InterPro" id="IPR033417">
    <property type="entry name" value="CHASE8"/>
</dbReference>
<dbReference type="Pfam" id="PF17152">
    <property type="entry name" value="CHASE8"/>
    <property type="match status" value="1"/>
</dbReference>
<dbReference type="AlphaFoldDB" id="A0AAE5GSS3"/>
<dbReference type="CDD" id="cd00130">
    <property type="entry name" value="PAS"/>
    <property type="match status" value="1"/>
</dbReference>
<name>A0AAE5GSS3_9VIBR</name>
<dbReference type="NCBIfam" id="TIGR00254">
    <property type="entry name" value="GGDEF"/>
    <property type="match status" value="1"/>
</dbReference>